<reference evidence="3" key="1">
    <citation type="submission" date="2016-01" db="EMBL/GenBank/DDBJ databases">
        <authorList>
            <person name="Mitreva M."/>
            <person name="Pepin K.H."/>
            <person name="Mihindukulasuriya K.A."/>
            <person name="Fulton R."/>
            <person name="Fronick C."/>
            <person name="O'Laughlin M."/>
            <person name="Miner T."/>
            <person name="Herter B."/>
            <person name="Rosa B.A."/>
            <person name="Cordes M."/>
            <person name="Tomlinson C."/>
            <person name="Wollam A."/>
            <person name="Palsikar V.B."/>
            <person name="Mardis E.R."/>
            <person name="Wilson R.K."/>
        </authorList>
    </citation>
    <scope>NUCLEOTIDE SEQUENCE [LARGE SCALE GENOMIC DNA]</scope>
    <source>
        <strain evidence="3">GED7749B</strain>
    </source>
</reference>
<dbReference type="PATRIC" id="fig|1398.22.peg.4064"/>
<keyword evidence="2" id="KW-0282">Flagellum</keyword>
<accession>A0A133K9X0</accession>
<dbReference type="InterPro" id="IPR013367">
    <property type="entry name" value="Flagellar_put"/>
</dbReference>
<keyword evidence="2" id="KW-0966">Cell projection</keyword>
<feature type="compositionally biased region" description="Polar residues" evidence="1">
    <location>
        <begin position="19"/>
        <end position="34"/>
    </location>
</feature>
<comment type="caution">
    <text evidence="2">The sequence shown here is derived from an EMBL/GenBank/DDBJ whole genome shotgun (WGS) entry which is preliminary data.</text>
</comment>
<sequence length="151" mass="16292">MDQSYPSIPLQRTAPVRSLNGTRESGEGKNQTGHFSDYLQQALSGQSEPAALKISKHAGERMQERGIELDDSTWKQISAKVAEAKKKGMDETLVLADDATLIVSAKKATVITAMDRSEAGSQIFSNINGAIILESPAGPEGRPQLPNDRRS</sequence>
<evidence type="ECO:0000313" key="3">
    <source>
        <dbReference type="Proteomes" id="UP000070376"/>
    </source>
</evidence>
<protein>
    <submittedName>
        <fullName evidence="2">Flagellar operon protein</fullName>
    </submittedName>
</protein>
<evidence type="ECO:0000313" key="2">
    <source>
        <dbReference type="EMBL" id="KWZ76307.1"/>
    </source>
</evidence>
<dbReference type="Proteomes" id="UP000070376">
    <property type="component" value="Unassembled WGS sequence"/>
</dbReference>
<proteinExistence type="predicted"/>
<evidence type="ECO:0000256" key="1">
    <source>
        <dbReference type="SAM" id="MobiDB-lite"/>
    </source>
</evidence>
<dbReference type="NCBIfam" id="TIGR02530">
    <property type="entry name" value="flg_new"/>
    <property type="match status" value="1"/>
</dbReference>
<dbReference type="AlphaFoldDB" id="A0A133K9X0"/>
<gene>
    <name evidence="2" type="ORF">HMPREF3213_04060</name>
</gene>
<dbReference type="EMBL" id="LRPN01000211">
    <property type="protein sequence ID" value="KWZ76307.1"/>
    <property type="molecule type" value="Genomic_DNA"/>
</dbReference>
<organism evidence="2 3">
    <name type="scientific">Heyndrickxia coagulans</name>
    <name type="common">Weizmannia coagulans</name>
    <dbReference type="NCBI Taxonomy" id="1398"/>
    <lineage>
        <taxon>Bacteria</taxon>
        <taxon>Bacillati</taxon>
        <taxon>Bacillota</taxon>
        <taxon>Bacilli</taxon>
        <taxon>Bacillales</taxon>
        <taxon>Bacillaceae</taxon>
        <taxon>Heyndrickxia</taxon>
    </lineage>
</organism>
<dbReference type="Pfam" id="PF12611">
    <property type="entry name" value="Flagellar_put"/>
    <property type="match status" value="1"/>
</dbReference>
<dbReference type="RefSeq" id="WP_061087343.1">
    <property type="nucleotide sequence ID" value="NZ_KQ955938.1"/>
</dbReference>
<keyword evidence="2" id="KW-0969">Cilium</keyword>
<name>A0A133K9X0_HEYCO</name>
<feature type="region of interest" description="Disordered" evidence="1">
    <location>
        <begin position="1"/>
        <end position="34"/>
    </location>
</feature>